<sequence length="483" mass="53340">MNKKIKNIALILCISFIYSSCETVDFGDVNDNPNGPTAAVTSQLLTGAEITVATVVTHMQGILYTQQLTEGQYPGWSRYTTLTANYNDYFTGSIQNLNRIIELNEAEATKDAAGAYGSNNNQIAVATIVRTFILQFMTDRWGGLPWTEGFQGIDNPQPKFDTQEELYTIMFTDIDYALSLIDASELNPVGDVIFDGDMDKWTLFANSLKMTMAMRISHVNPSLAQTKFEEVIASGDFISTNAQNIEYVYGSVDADDSPWADRWKTREDYILSVTMMESLRSELDPRLFKYAEPARDSIYPTPAFPGGADAAYVGAPNGEVNGNVPDYSFPPAFITYTVDTPTPIYTAAQMKFAMAEAAANGWNVGGSTAAVLFAEGITASMEAWGVDALDIAAYVATHPYTGINDIAYEKWVALYLNGPESWAEWRRFDYPVLVPSANAADPRIPVRDAYDSSVQDNNPDNYQAIITAQGADDLYTKLWWDVN</sequence>
<proteinExistence type="predicted"/>
<dbReference type="InterPro" id="IPR041662">
    <property type="entry name" value="SusD-like_2"/>
</dbReference>
<dbReference type="KEGG" id="fbe:FF125_17205"/>
<dbReference type="Gene3D" id="1.25.40.390">
    <property type="match status" value="1"/>
</dbReference>
<dbReference type="OrthoDB" id="725917at2"/>
<organism evidence="1 2">
    <name type="scientific">Aureibaculum algae</name>
    <dbReference type="NCBI Taxonomy" id="2584122"/>
    <lineage>
        <taxon>Bacteria</taxon>
        <taxon>Pseudomonadati</taxon>
        <taxon>Bacteroidota</taxon>
        <taxon>Flavobacteriia</taxon>
        <taxon>Flavobacteriales</taxon>
        <taxon>Flavobacteriaceae</taxon>
        <taxon>Aureibaculum</taxon>
    </lineage>
</organism>
<evidence type="ECO:0000313" key="1">
    <source>
        <dbReference type="EMBL" id="QCX40099.1"/>
    </source>
</evidence>
<dbReference type="EMBL" id="CP040749">
    <property type="protein sequence ID" value="QCX40099.1"/>
    <property type="molecule type" value="Genomic_DNA"/>
</dbReference>
<keyword evidence="2" id="KW-1185">Reference proteome</keyword>
<accession>A0A5B7TT84</accession>
<dbReference type="Proteomes" id="UP000306229">
    <property type="component" value="Chromosome"/>
</dbReference>
<dbReference type="SUPFAM" id="SSF48452">
    <property type="entry name" value="TPR-like"/>
    <property type="match status" value="1"/>
</dbReference>
<name>A0A5B7TT84_9FLAO</name>
<dbReference type="AlphaFoldDB" id="A0A5B7TT84"/>
<dbReference type="InterPro" id="IPR011990">
    <property type="entry name" value="TPR-like_helical_dom_sf"/>
</dbReference>
<evidence type="ECO:0000313" key="2">
    <source>
        <dbReference type="Proteomes" id="UP000306229"/>
    </source>
</evidence>
<keyword evidence="1" id="KW-0449">Lipoprotein</keyword>
<protein>
    <submittedName>
        <fullName evidence="1">SusD/RagB family nutrient-binding outer membrane lipoprotein</fullName>
    </submittedName>
</protein>
<reference evidence="1 2" key="1">
    <citation type="submission" date="2019-05" db="EMBL/GenBank/DDBJ databases">
        <title>Algicella ahnfeltiae gen. nov., sp. nov., a novel marine bacterium of the family Flavobacteriaceae isolated from a red alga.</title>
        <authorList>
            <person name="Nedashkovskaya O.I."/>
            <person name="Kukhlevskiy A.D."/>
            <person name="Kim S.-G."/>
            <person name="Zhukova N.V."/>
            <person name="Mikhailov V.V."/>
        </authorList>
    </citation>
    <scope>NUCLEOTIDE SEQUENCE [LARGE SCALE GENOMIC DNA]</scope>
    <source>
        <strain evidence="1 2">10Alg115</strain>
    </source>
</reference>
<gene>
    <name evidence="1" type="ORF">FF125_17205</name>
</gene>
<dbReference type="Pfam" id="PF12771">
    <property type="entry name" value="SusD-like_2"/>
    <property type="match status" value="1"/>
</dbReference>
<dbReference type="RefSeq" id="WP_138950935.1">
    <property type="nucleotide sequence ID" value="NZ_CP040749.1"/>
</dbReference>